<keyword evidence="3" id="KW-1185">Reference proteome</keyword>
<gene>
    <name evidence="2" type="ORF">NXS11_02475</name>
</gene>
<evidence type="ECO:0000313" key="3">
    <source>
        <dbReference type="Proteomes" id="UP001205609"/>
    </source>
</evidence>
<reference evidence="2 3" key="1">
    <citation type="journal article" date="2023" name="Int. J. Syst. Evol. Microbiol.">
        <title>Streptococcus sciuri sp. nov., Staphylococcus marylandisciuri sp. nov. and Staphylococcus americanisciuri sp. nov., isolated from faeces of eastern grey squirrel (Sciurus carolinensis).</title>
        <authorList>
            <person name="Volokhov D.V."/>
            <person name="Zagorodnyaya T.A."/>
            <person name="Furtak V.A."/>
            <person name="Nattanmai G."/>
            <person name="Randall L."/>
            <person name="Jose S."/>
            <person name="Gao Y."/>
            <person name="Eisenberg T."/>
            <person name="Delmonte P."/>
            <person name="Blom J."/>
            <person name="Mitchell K.K."/>
        </authorList>
    </citation>
    <scope>NUCLEOTIDE SEQUENCE [LARGE SCALE GENOMIC DNA]</scope>
    <source>
        <strain evidence="2 3">GRT3</strain>
    </source>
</reference>
<feature type="region of interest" description="Disordered" evidence="1">
    <location>
        <begin position="1"/>
        <end position="22"/>
    </location>
</feature>
<comment type="caution">
    <text evidence="2">The sequence shown here is derived from an EMBL/GenBank/DDBJ whole genome shotgun (WGS) entry which is preliminary data.</text>
</comment>
<dbReference type="Proteomes" id="UP001205609">
    <property type="component" value="Unassembled WGS sequence"/>
</dbReference>
<dbReference type="RefSeq" id="WP_259198370.1">
    <property type="nucleotide sequence ID" value="NZ_JANUXY010000002.1"/>
</dbReference>
<dbReference type="EMBL" id="JANUXY010000002">
    <property type="protein sequence ID" value="MCS4485755.1"/>
    <property type="molecule type" value="Genomic_DNA"/>
</dbReference>
<feature type="compositionally biased region" description="Basic and acidic residues" evidence="1">
    <location>
        <begin position="1"/>
        <end position="11"/>
    </location>
</feature>
<protein>
    <submittedName>
        <fullName evidence="2">Uncharacterized protein</fullName>
    </submittedName>
</protein>
<accession>A0ABT2EZX6</accession>
<organism evidence="2 3">
    <name type="scientific">Staphylococcus americanisciuri</name>
    <dbReference type="NCBI Taxonomy" id="2973940"/>
    <lineage>
        <taxon>Bacteria</taxon>
        <taxon>Bacillati</taxon>
        <taxon>Bacillota</taxon>
        <taxon>Bacilli</taxon>
        <taxon>Bacillales</taxon>
        <taxon>Staphylococcaceae</taxon>
        <taxon>Staphylococcus</taxon>
    </lineage>
</organism>
<evidence type="ECO:0000256" key="1">
    <source>
        <dbReference type="SAM" id="MobiDB-lite"/>
    </source>
</evidence>
<evidence type="ECO:0000313" key="2">
    <source>
        <dbReference type="EMBL" id="MCS4485755.1"/>
    </source>
</evidence>
<name>A0ABT2EZX6_9STAP</name>
<sequence length="56" mass="6155">MAQQTTDREVAVDTETSPNVSKKVMLQKPSELITTTAVTDVHVKSMTTVSMSNMKQ</sequence>
<proteinExistence type="predicted"/>